<name>A0ABR3ESH3_9AGAR</name>
<feature type="domain" description="DUF6593" evidence="1">
    <location>
        <begin position="55"/>
        <end position="197"/>
    </location>
</feature>
<sequence length="200" mass="21620">MNPYGQAGWTSSGGSSSSYPSLAPSVYGALPFSGSSSSSSNDFLLTFHFAFNPTITNCTVTGPNSRTYFRITDNAPSPGFTLFQNSEGKSVAIIEWRRSPGHVVEIRDIVQKQLVSTWLAISRDQTYRTMNARGLTLVWTARDNYVGLFTTGTSSVQCYAKIIRGSGSLTLQMTSQAVQLGLLEPCVVAAVLLQSGRQID</sequence>
<evidence type="ECO:0000313" key="3">
    <source>
        <dbReference type="Proteomes" id="UP001465976"/>
    </source>
</evidence>
<protein>
    <recommendedName>
        <fullName evidence="1">DUF6593 domain-containing protein</fullName>
    </recommendedName>
</protein>
<dbReference type="Pfam" id="PF20236">
    <property type="entry name" value="DUF6593"/>
    <property type="match status" value="1"/>
</dbReference>
<accession>A0ABR3ESH3</accession>
<keyword evidence="3" id="KW-1185">Reference proteome</keyword>
<organism evidence="2 3">
    <name type="scientific">Marasmius crinis-equi</name>
    <dbReference type="NCBI Taxonomy" id="585013"/>
    <lineage>
        <taxon>Eukaryota</taxon>
        <taxon>Fungi</taxon>
        <taxon>Dikarya</taxon>
        <taxon>Basidiomycota</taxon>
        <taxon>Agaricomycotina</taxon>
        <taxon>Agaricomycetes</taxon>
        <taxon>Agaricomycetidae</taxon>
        <taxon>Agaricales</taxon>
        <taxon>Marasmiineae</taxon>
        <taxon>Marasmiaceae</taxon>
        <taxon>Marasmius</taxon>
    </lineage>
</organism>
<evidence type="ECO:0000313" key="2">
    <source>
        <dbReference type="EMBL" id="KAL0565857.1"/>
    </source>
</evidence>
<proteinExistence type="predicted"/>
<evidence type="ECO:0000259" key="1">
    <source>
        <dbReference type="Pfam" id="PF20236"/>
    </source>
</evidence>
<dbReference type="EMBL" id="JBAHYK010002096">
    <property type="protein sequence ID" value="KAL0565857.1"/>
    <property type="molecule type" value="Genomic_DNA"/>
</dbReference>
<reference evidence="2 3" key="1">
    <citation type="submission" date="2024-02" db="EMBL/GenBank/DDBJ databases">
        <title>A draft genome for the cacao thread blight pathogen Marasmius crinis-equi.</title>
        <authorList>
            <person name="Cohen S.P."/>
            <person name="Baruah I.K."/>
            <person name="Amoako-Attah I."/>
            <person name="Bukari Y."/>
            <person name="Meinhardt L.W."/>
            <person name="Bailey B.A."/>
        </authorList>
    </citation>
    <scope>NUCLEOTIDE SEQUENCE [LARGE SCALE GENOMIC DNA]</scope>
    <source>
        <strain evidence="2 3">GH-76</strain>
    </source>
</reference>
<dbReference type="InterPro" id="IPR046528">
    <property type="entry name" value="DUF6593"/>
</dbReference>
<dbReference type="Proteomes" id="UP001465976">
    <property type="component" value="Unassembled WGS sequence"/>
</dbReference>
<comment type="caution">
    <text evidence="2">The sequence shown here is derived from an EMBL/GenBank/DDBJ whole genome shotgun (WGS) entry which is preliminary data.</text>
</comment>
<gene>
    <name evidence="2" type="ORF">V5O48_016159</name>
</gene>